<evidence type="ECO:0000313" key="4">
    <source>
        <dbReference type="Proteomes" id="UP000293360"/>
    </source>
</evidence>
<dbReference type="OrthoDB" id="2497581at2759"/>
<keyword evidence="1" id="KW-0732">Signal</keyword>
<comment type="caution">
    <text evidence="3">The sequence shown here is derived from an EMBL/GenBank/DDBJ whole genome shotgun (WGS) entry which is preliminary data.</text>
</comment>
<dbReference type="Pfam" id="PF23631">
    <property type="entry name" value="DUF7143"/>
    <property type="match status" value="1"/>
</dbReference>
<sequence length="204" mass="22206">MQQSFLLAFAAMVGATIAAPKIPLRTAAGPINARQNRPCFAIGDEELPEETANIENELASVIQCDTSVQTLSGVPDVSSNGLKFSDVDFSTSGMTPLEFSLNMFTTADQFGKTLADTDLELYENALNVYLATEVGIRSVGGDLGIKVPKFFLEFQISRIQTAQGNPPEEAGQQIDHLRDKVLKNAPREDQQLLDEVTRLATVRE</sequence>
<gene>
    <name evidence="3" type="ORF">DL764_000190</name>
</gene>
<reference evidence="3 4" key="1">
    <citation type="submission" date="2018-06" db="EMBL/GenBank/DDBJ databases">
        <title>Complete Genomes of Monosporascus.</title>
        <authorList>
            <person name="Robinson A.J."/>
            <person name="Natvig D.O."/>
        </authorList>
    </citation>
    <scope>NUCLEOTIDE SEQUENCE [LARGE SCALE GENOMIC DNA]</scope>
    <source>
        <strain evidence="3 4">CBS 110550</strain>
    </source>
</reference>
<evidence type="ECO:0000256" key="1">
    <source>
        <dbReference type="SAM" id="SignalP"/>
    </source>
</evidence>
<name>A0A4Q4TX71_9PEZI</name>
<feature type="signal peptide" evidence="1">
    <location>
        <begin position="1"/>
        <end position="18"/>
    </location>
</feature>
<feature type="chain" id="PRO_5020482411" description="DUF7143 domain-containing protein" evidence="1">
    <location>
        <begin position="19"/>
        <end position="204"/>
    </location>
</feature>
<evidence type="ECO:0000259" key="2">
    <source>
        <dbReference type="Pfam" id="PF23631"/>
    </source>
</evidence>
<dbReference type="AlphaFoldDB" id="A0A4Q4TX71"/>
<dbReference type="Proteomes" id="UP000293360">
    <property type="component" value="Unassembled WGS sequence"/>
</dbReference>
<dbReference type="EMBL" id="QJNU01000004">
    <property type="protein sequence ID" value="RYP11234.1"/>
    <property type="molecule type" value="Genomic_DNA"/>
</dbReference>
<accession>A0A4Q4TX71</accession>
<proteinExistence type="predicted"/>
<dbReference type="InterPro" id="IPR055567">
    <property type="entry name" value="DUF7143"/>
</dbReference>
<dbReference type="PANTHER" id="PTHR37592">
    <property type="match status" value="1"/>
</dbReference>
<evidence type="ECO:0000313" key="3">
    <source>
        <dbReference type="EMBL" id="RYP11234.1"/>
    </source>
</evidence>
<feature type="domain" description="DUF7143" evidence="2">
    <location>
        <begin position="42"/>
        <end position="202"/>
    </location>
</feature>
<organism evidence="3 4">
    <name type="scientific">Monosporascus ibericus</name>
    <dbReference type="NCBI Taxonomy" id="155417"/>
    <lineage>
        <taxon>Eukaryota</taxon>
        <taxon>Fungi</taxon>
        <taxon>Dikarya</taxon>
        <taxon>Ascomycota</taxon>
        <taxon>Pezizomycotina</taxon>
        <taxon>Sordariomycetes</taxon>
        <taxon>Xylariomycetidae</taxon>
        <taxon>Xylariales</taxon>
        <taxon>Xylariales incertae sedis</taxon>
        <taxon>Monosporascus</taxon>
    </lineage>
</organism>
<keyword evidence="4" id="KW-1185">Reference proteome</keyword>
<protein>
    <recommendedName>
        <fullName evidence="2">DUF7143 domain-containing protein</fullName>
    </recommendedName>
</protein>
<dbReference type="PANTHER" id="PTHR37592:SF1">
    <property type="match status" value="1"/>
</dbReference>